<keyword evidence="1" id="KW-0472">Membrane</keyword>
<evidence type="ECO:0000313" key="2">
    <source>
        <dbReference type="EMBL" id="MFC4989347.1"/>
    </source>
</evidence>
<keyword evidence="1" id="KW-1133">Transmembrane helix</keyword>
<feature type="transmembrane region" description="Helical" evidence="1">
    <location>
        <begin position="40"/>
        <end position="60"/>
    </location>
</feature>
<dbReference type="AlphaFoldDB" id="A0ABD5QJZ7"/>
<organism evidence="2 3">
    <name type="scientific">Saliphagus infecundisoli</name>
    <dbReference type="NCBI Taxonomy" id="1849069"/>
    <lineage>
        <taxon>Archaea</taxon>
        <taxon>Methanobacteriati</taxon>
        <taxon>Methanobacteriota</taxon>
        <taxon>Stenosarchaea group</taxon>
        <taxon>Halobacteria</taxon>
        <taxon>Halobacteriales</taxon>
        <taxon>Natrialbaceae</taxon>
        <taxon>Saliphagus</taxon>
    </lineage>
</organism>
<evidence type="ECO:0000256" key="1">
    <source>
        <dbReference type="SAM" id="Phobius"/>
    </source>
</evidence>
<protein>
    <submittedName>
        <fullName evidence="2">Uncharacterized protein</fullName>
    </submittedName>
</protein>
<reference evidence="2 3" key="1">
    <citation type="journal article" date="2019" name="Int. J. Syst. Evol. Microbiol.">
        <title>The Global Catalogue of Microorganisms (GCM) 10K type strain sequencing project: providing services to taxonomists for standard genome sequencing and annotation.</title>
        <authorList>
            <consortium name="The Broad Institute Genomics Platform"/>
            <consortium name="The Broad Institute Genome Sequencing Center for Infectious Disease"/>
            <person name="Wu L."/>
            <person name="Ma J."/>
        </authorList>
    </citation>
    <scope>NUCLEOTIDE SEQUENCE [LARGE SCALE GENOMIC DNA]</scope>
    <source>
        <strain evidence="2 3">CGMCC 1.15824</strain>
    </source>
</reference>
<accession>A0ABD5QJZ7</accession>
<keyword evidence="3" id="KW-1185">Reference proteome</keyword>
<sequence>MSSLVQQVIDFWGTRTAQAIGTVVVLSISAYTLVYDTGMYALISGIVTLAVGLLMLYDLLAE</sequence>
<keyword evidence="1" id="KW-0812">Transmembrane</keyword>
<comment type="caution">
    <text evidence="2">The sequence shown here is derived from an EMBL/GenBank/DDBJ whole genome shotgun (WGS) entry which is preliminary data.</text>
</comment>
<evidence type="ECO:0000313" key="3">
    <source>
        <dbReference type="Proteomes" id="UP001595925"/>
    </source>
</evidence>
<dbReference type="EMBL" id="JBHSJG010000047">
    <property type="protein sequence ID" value="MFC4989347.1"/>
    <property type="molecule type" value="Genomic_DNA"/>
</dbReference>
<proteinExistence type="predicted"/>
<gene>
    <name evidence="2" type="ORF">ACFPFO_16615</name>
</gene>
<dbReference type="Proteomes" id="UP001595925">
    <property type="component" value="Unassembled WGS sequence"/>
</dbReference>
<name>A0ABD5QJZ7_9EURY</name>
<feature type="transmembrane region" description="Helical" evidence="1">
    <location>
        <begin position="12"/>
        <end position="34"/>
    </location>
</feature>
<dbReference type="RefSeq" id="WP_224829201.1">
    <property type="nucleotide sequence ID" value="NZ_JAIVEF010000017.1"/>
</dbReference>